<evidence type="ECO:0000313" key="1">
    <source>
        <dbReference type="EMBL" id="ASU03344.1"/>
    </source>
</evidence>
<keyword evidence="2" id="KW-1185">Reference proteome</keyword>
<dbReference type="SUPFAM" id="SSF54171">
    <property type="entry name" value="DNA-binding domain"/>
    <property type="match status" value="1"/>
</dbReference>
<dbReference type="RefSeq" id="YP_009791485.1">
    <property type="nucleotide sequence ID" value="NC_047839.1"/>
</dbReference>
<sequence>MKEEYDFQRVTASKSDLAHRTLLYGVGVNDSWYKTSQKVNGKYTRCPYYTRWMGILERGYCLKSKEKQPAYKEVSVCKEWHTFSNFRQWMETQDRKGKQLDKDIILPNNKVYSPDACVFVSSKVNKLLTDRGAKRGSYKKGVHFNKDRGKFLAQCNDGSGQQKNLGRYPTEQQAYEAYVTYKHALILQVASEQEDDRVKNGLLLHANILLESLNEENETLL</sequence>
<protein>
    <submittedName>
        <fullName evidence="1">Uncharacterized protein</fullName>
    </submittedName>
</protein>
<dbReference type="EMBL" id="MF370964">
    <property type="protein sequence ID" value="ASU03344.1"/>
    <property type="molecule type" value="Genomic_DNA"/>
</dbReference>
<organism evidence="1 2">
    <name type="scientific">Pseudoalteromonas phage J2-1</name>
    <dbReference type="NCBI Taxonomy" id="2023998"/>
    <lineage>
        <taxon>Viruses</taxon>
        <taxon>Duplodnaviria</taxon>
        <taxon>Heunggongvirae</taxon>
        <taxon>Uroviricota</taxon>
        <taxon>Caudoviricetes</taxon>
        <taxon>Qingdaovirus</taxon>
        <taxon>Qingdaovirus J21</taxon>
    </lineage>
</organism>
<dbReference type="GO" id="GO:0003677">
    <property type="term" value="F:DNA binding"/>
    <property type="evidence" value="ECO:0007669"/>
    <property type="project" value="InterPro"/>
</dbReference>
<accession>A0A223LGJ3</accession>
<dbReference type="InterPro" id="IPR016177">
    <property type="entry name" value="DNA-bd_dom_sf"/>
</dbReference>
<name>A0A223LGJ3_9CAUD</name>
<evidence type="ECO:0000313" key="2">
    <source>
        <dbReference type="Proteomes" id="UP000222256"/>
    </source>
</evidence>
<dbReference type="Proteomes" id="UP000222256">
    <property type="component" value="Segment"/>
</dbReference>
<dbReference type="GeneID" id="54981667"/>
<dbReference type="KEGG" id="vg:54981667"/>
<proteinExistence type="predicted"/>
<reference evidence="1 2" key="1">
    <citation type="submission" date="2017-06" db="EMBL/GenBank/DDBJ databases">
        <title>A Novel Lytic Pseudoalteromonas phage Isolated from Qingdao coast of China.</title>
        <authorList>
            <person name="Li H."/>
        </authorList>
    </citation>
    <scope>NUCLEOTIDE SEQUENCE [LARGE SCALE GENOMIC DNA]</scope>
</reference>